<evidence type="ECO:0000313" key="5">
    <source>
        <dbReference type="Proteomes" id="UP000472276"/>
    </source>
</evidence>
<sequence length="474" mass="53080">MSRRTTPLQDAINHILARRDKNSMLEIKFINSVKGRGIFTLANFKQGDFVVKYRGELIDATEAEHRRNLYPSACSVFMFEFIWKQKTLCIDGALEDGSFGRLVNDEHRTPNCRMKLIEAEGKPHLCLFALKEIAAGSEITYDYGGKEWPWRKKLKIASIPSGQQCVAEPIAHDVEHHVISTDSFTDRELRAECQSSRPTADNSEHEVHSVGGQHGTSSLKELIGEVGVQYQELSPQAFSEELTSESKSKEVPRSSRAVPNDSACECTIHRLVFESVKLDKCGICHSPLTAIRWHGLRCKQCRCVWHKICLQTSSEDWDMSDGDVSSDEEYIPNSASDSESSGTELSIELPGPSKNSHAASMPDLCVTFAEKEQTMDVKNNFEHILNDLETTDDLHPDQEPDSSESCQQKTKDACSEKSTVDISQNESPTKSTKLIKSTVNFCFACGKPQTKFARHLETHVNENAEVVQVLQLPK</sequence>
<organism evidence="4 5">
    <name type="scientific">Oreochromis aureus</name>
    <name type="common">Israeli tilapia</name>
    <name type="synonym">Chromis aureus</name>
    <dbReference type="NCBI Taxonomy" id="47969"/>
    <lineage>
        <taxon>Eukaryota</taxon>
        <taxon>Metazoa</taxon>
        <taxon>Chordata</taxon>
        <taxon>Craniata</taxon>
        <taxon>Vertebrata</taxon>
        <taxon>Euteleostomi</taxon>
        <taxon>Actinopterygii</taxon>
        <taxon>Neopterygii</taxon>
        <taxon>Teleostei</taxon>
        <taxon>Neoteleostei</taxon>
        <taxon>Acanthomorphata</taxon>
        <taxon>Ovalentaria</taxon>
        <taxon>Cichlomorphae</taxon>
        <taxon>Cichliformes</taxon>
        <taxon>Cichlidae</taxon>
        <taxon>African cichlids</taxon>
        <taxon>Pseudocrenilabrinae</taxon>
        <taxon>Oreochromini</taxon>
        <taxon>Oreochromis</taxon>
    </lineage>
</organism>
<dbReference type="GO" id="GO:0043516">
    <property type="term" value="P:regulation of DNA damage response, signal transduction by p53 class mediator"/>
    <property type="evidence" value="ECO:0007669"/>
    <property type="project" value="TreeGrafter"/>
</dbReference>
<dbReference type="PROSITE" id="PS50280">
    <property type="entry name" value="SET"/>
    <property type="match status" value="1"/>
</dbReference>
<dbReference type="GO" id="GO:0005634">
    <property type="term" value="C:nucleus"/>
    <property type="evidence" value="ECO:0007669"/>
    <property type="project" value="TreeGrafter"/>
</dbReference>
<reference evidence="4" key="2">
    <citation type="submission" date="2025-08" db="UniProtKB">
        <authorList>
            <consortium name="Ensembl"/>
        </authorList>
    </citation>
    <scope>IDENTIFICATION</scope>
</reference>
<dbReference type="InterPro" id="IPR001214">
    <property type="entry name" value="SET_dom"/>
</dbReference>
<evidence type="ECO:0008006" key="6">
    <source>
        <dbReference type="Google" id="ProtNLM"/>
    </source>
</evidence>
<feature type="compositionally biased region" description="Polar residues" evidence="1">
    <location>
        <begin position="333"/>
        <end position="344"/>
    </location>
</feature>
<feature type="region of interest" description="Disordered" evidence="1">
    <location>
        <begin position="193"/>
        <end position="214"/>
    </location>
</feature>
<dbReference type="PANTHER" id="PTHR46167:SF1">
    <property type="entry name" value="N-LYSINE METHYLTRANSFERASE KMT5A"/>
    <property type="match status" value="1"/>
</dbReference>
<dbReference type="SMART" id="SM00317">
    <property type="entry name" value="SET"/>
    <property type="match status" value="1"/>
</dbReference>
<dbReference type="Pfam" id="PF00856">
    <property type="entry name" value="SET"/>
    <property type="match status" value="1"/>
</dbReference>
<dbReference type="GO" id="GO:0006357">
    <property type="term" value="P:regulation of transcription by RNA polymerase II"/>
    <property type="evidence" value="ECO:0007669"/>
    <property type="project" value="TreeGrafter"/>
</dbReference>
<reference evidence="5" key="1">
    <citation type="submission" date="2020-03" db="EMBL/GenBank/DDBJ databases">
        <title>Evolution of repeat sequences and sex chromosomes of tilapia species revealed by chromosome-level genomes.</title>
        <authorList>
            <person name="Xu L."/>
            <person name="Tao W."/>
            <person name="Wang D."/>
            <person name="Zhou Q."/>
        </authorList>
    </citation>
    <scope>NUCLEOTIDE SEQUENCE [LARGE SCALE GENOMIC DNA]</scope>
    <source>
        <strain evidence="5">Israel</strain>
    </source>
</reference>
<evidence type="ECO:0000259" key="3">
    <source>
        <dbReference type="PROSITE" id="PS50280"/>
    </source>
</evidence>
<accession>A0AAZ1Y011</accession>
<gene>
    <name evidence="4" type="primary">LOC120435747</name>
</gene>
<dbReference type="InterPro" id="IPR046341">
    <property type="entry name" value="SET_dom_sf"/>
</dbReference>
<evidence type="ECO:0000259" key="2">
    <source>
        <dbReference type="PROSITE" id="PS50081"/>
    </source>
</evidence>
<dbReference type="PANTHER" id="PTHR46167">
    <property type="entry name" value="N-LYSINE METHYLTRANSFERASE KMT5A"/>
    <property type="match status" value="1"/>
</dbReference>
<dbReference type="GO" id="GO:0005700">
    <property type="term" value="C:polytene chromosome"/>
    <property type="evidence" value="ECO:0007669"/>
    <property type="project" value="TreeGrafter"/>
</dbReference>
<evidence type="ECO:0000313" key="4">
    <source>
        <dbReference type="Ensembl" id="ENSOABP00000073140.1"/>
    </source>
</evidence>
<dbReference type="GO" id="GO:0042799">
    <property type="term" value="F:histone H4K20 methyltransferase activity"/>
    <property type="evidence" value="ECO:0007669"/>
    <property type="project" value="TreeGrafter"/>
</dbReference>
<keyword evidence="5" id="KW-1185">Reference proteome</keyword>
<feature type="region of interest" description="Disordered" evidence="1">
    <location>
        <begin position="391"/>
        <end position="412"/>
    </location>
</feature>
<feature type="compositionally biased region" description="Acidic residues" evidence="1">
    <location>
        <begin position="317"/>
        <end position="330"/>
    </location>
</feature>
<dbReference type="Ensembl" id="ENSOABT00000063899.1">
    <property type="protein sequence ID" value="ENSOABP00000073140.1"/>
    <property type="gene ID" value="ENSOABG00000027359.1"/>
</dbReference>
<name>A0AAZ1Y011_OREAU</name>
<feature type="compositionally biased region" description="Basic and acidic residues" evidence="1">
    <location>
        <begin position="244"/>
        <end position="253"/>
    </location>
</feature>
<dbReference type="CDD" id="cd00029">
    <property type="entry name" value="C1"/>
    <property type="match status" value="1"/>
</dbReference>
<evidence type="ECO:0000256" key="1">
    <source>
        <dbReference type="SAM" id="MobiDB-lite"/>
    </source>
</evidence>
<feature type="domain" description="SET" evidence="3">
    <location>
        <begin position="23"/>
        <end position="144"/>
    </location>
</feature>
<proteinExistence type="predicted"/>
<dbReference type="Gene3D" id="2.170.270.10">
    <property type="entry name" value="SET domain"/>
    <property type="match status" value="1"/>
</dbReference>
<dbReference type="PROSITE" id="PS50081">
    <property type="entry name" value="ZF_DAG_PE_2"/>
    <property type="match status" value="1"/>
</dbReference>
<dbReference type="Proteomes" id="UP000472276">
    <property type="component" value="Unassembled WGS sequence"/>
</dbReference>
<dbReference type="InterPro" id="IPR051760">
    <property type="entry name" value="KMT5A"/>
</dbReference>
<dbReference type="SUPFAM" id="SSF82199">
    <property type="entry name" value="SET domain"/>
    <property type="match status" value="1"/>
</dbReference>
<dbReference type="InterPro" id="IPR002219">
    <property type="entry name" value="PKC_DAG/PE"/>
</dbReference>
<feature type="domain" description="Phorbol-ester/DAG-type" evidence="2">
    <location>
        <begin position="268"/>
        <end position="317"/>
    </location>
</feature>
<protein>
    <recommendedName>
        <fullName evidence="6">SET domain-containing protein</fullName>
    </recommendedName>
</protein>
<feature type="region of interest" description="Disordered" evidence="1">
    <location>
        <begin position="317"/>
        <end position="358"/>
    </location>
</feature>
<feature type="region of interest" description="Disordered" evidence="1">
    <location>
        <begin position="239"/>
        <end position="258"/>
    </location>
</feature>
<dbReference type="AlphaFoldDB" id="A0AAZ1Y011"/>
<reference evidence="4" key="3">
    <citation type="submission" date="2025-09" db="UniProtKB">
        <authorList>
            <consortium name="Ensembl"/>
        </authorList>
    </citation>
    <scope>IDENTIFICATION</scope>
</reference>